<dbReference type="NCBIfam" id="TIGR00933">
    <property type="entry name" value="2a38"/>
    <property type="match status" value="1"/>
</dbReference>
<sequence length="440" mass="47622">MFVGSFLLLITLGTLGLKFLPGLRTAEALSFTDSLFMTTSAVCVTGLSVSDLATEFSLGGQVFMLVLVQLGGLGMLAFTSLLIQVLGFRLSLGAESLTYEAQRGAPTVNVRHLTRDVVLYTFMIEVIGAIALMIAWGPRDGIDQAWWPSVFHAVSAFCNAGFSTHSDSLMGFQSSPMTIMIVSALIIAGGISFVTMEELWLSLRTRKRTRPHRLSLHSRLVLCVTAILLIVPWPMFAAFEWYGTLNEMSLVDKFFNSMFLSVTPRTAGFNTIDYAAASDSTNFLTILLMTVGGSPGSTAGGMKTTTFALVVLMAWSRIRGHETTLFANRSIPSDTIQRAIGLTVVAVSLMAIAVFALAITDEVAGQRGHFLTRMFEAVSAFNTVGLSMNLTPELSYCGRLVTIVLMFVGRVGPLMLASALVIGRGHRGHFRYAYEDVAIG</sequence>
<feature type="transmembrane region" description="Helical" evidence="10">
    <location>
        <begin position="220"/>
        <end position="239"/>
    </location>
</feature>
<evidence type="ECO:0000256" key="10">
    <source>
        <dbReference type="SAM" id="Phobius"/>
    </source>
</evidence>
<keyword evidence="12" id="KW-1185">Reference proteome</keyword>
<dbReference type="PANTHER" id="PTHR32024">
    <property type="entry name" value="TRK SYSTEM POTASSIUM UPTAKE PROTEIN TRKG-RELATED"/>
    <property type="match status" value="1"/>
</dbReference>
<keyword evidence="4" id="KW-0633">Potassium transport</keyword>
<accession>A0A5C6BVB8</accession>
<dbReference type="PANTHER" id="PTHR32024:SF1">
    <property type="entry name" value="KTR SYSTEM POTASSIUM UPTAKE PROTEIN B"/>
    <property type="match status" value="1"/>
</dbReference>
<evidence type="ECO:0000256" key="5">
    <source>
        <dbReference type="ARBA" id="ARBA00022692"/>
    </source>
</evidence>
<dbReference type="InterPro" id="IPR003445">
    <property type="entry name" value="Cat_transpt"/>
</dbReference>
<feature type="transmembrane region" description="Helical" evidence="10">
    <location>
        <begin position="117"/>
        <end position="137"/>
    </location>
</feature>
<evidence type="ECO:0000256" key="9">
    <source>
        <dbReference type="ARBA" id="ARBA00023136"/>
    </source>
</evidence>
<evidence type="ECO:0000256" key="3">
    <source>
        <dbReference type="ARBA" id="ARBA00022475"/>
    </source>
</evidence>
<dbReference type="Proteomes" id="UP000319908">
    <property type="component" value="Unassembled WGS sequence"/>
</dbReference>
<dbReference type="Pfam" id="PF02386">
    <property type="entry name" value="TrkH"/>
    <property type="match status" value="1"/>
</dbReference>
<feature type="transmembrane region" description="Helical" evidence="10">
    <location>
        <begin position="400"/>
        <end position="422"/>
    </location>
</feature>
<evidence type="ECO:0000256" key="7">
    <source>
        <dbReference type="ARBA" id="ARBA00022989"/>
    </source>
</evidence>
<keyword evidence="2" id="KW-0813">Transport</keyword>
<feature type="transmembrane region" description="Helical" evidence="10">
    <location>
        <begin position="177"/>
        <end position="200"/>
    </location>
</feature>
<dbReference type="AlphaFoldDB" id="A0A5C6BVB8"/>
<dbReference type="InterPro" id="IPR004772">
    <property type="entry name" value="TrkH"/>
</dbReference>
<evidence type="ECO:0000256" key="4">
    <source>
        <dbReference type="ARBA" id="ARBA00022538"/>
    </source>
</evidence>
<evidence type="ECO:0000313" key="11">
    <source>
        <dbReference type="EMBL" id="TWU16008.1"/>
    </source>
</evidence>
<keyword evidence="9 10" id="KW-0472">Membrane</keyword>
<reference evidence="11 12" key="1">
    <citation type="journal article" date="2020" name="Antonie Van Leeuwenhoek">
        <title>Rhodopirellula heiligendammensis sp. nov., Rhodopirellula pilleata sp. nov., and Rhodopirellula solitaria sp. nov. isolated from natural or artificial marine surfaces in Northern Germany and California, USA, and emended description of the genus Rhodopirellula.</title>
        <authorList>
            <person name="Kallscheuer N."/>
            <person name="Wiegand S."/>
            <person name="Jogler M."/>
            <person name="Boedeker C."/>
            <person name="Peeters S.H."/>
            <person name="Rast P."/>
            <person name="Heuer A."/>
            <person name="Jetten M.S.M."/>
            <person name="Rohde M."/>
            <person name="Jogler C."/>
        </authorList>
    </citation>
    <scope>NUCLEOTIDE SEQUENCE [LARGE SCALE GENOMIC DNA]</scope>
    <source>
        <strain evidence="11 12">Poly21</strain>
    </source>
</reference>
<comment type="subcellular location">
    <subcellularLocation>
        <location evidence="1">Cell membrane</location>
        <topology evidence="1">Multi-pass membrane protein</topology>
    </subcellularLocation>
</comment>
<organism evidence="11 12">
    <name type="scientific">Allorhodopirellula heiligendammensis</name>
    <dbReference type="NCBI Taxonomy" id="2714739"/>
    <lineage>
        <taxon>Bacteria</taxon>
        <taxon>Pseudomonadati</taxon>
        <taxon>Planctomycetota</taxon>
        <taxon>Planctomycetia</taxon>
        <taxon>Pirellulales</taxon>
        <taxon>Pirellulaceae</taxon>
        <taxon>Allorhodopirellula</taxon>
    </lineage>
</organism>
<protein>
    <submittedName>
        <fullName evidence="11">Ktr system potassium uptake protein B</fullName>
    </submittedName>
</protein>
<dbReference type="GO" id="GO:0015379">
    <property type="term" value="F:potassium:chloride symporter activity"/>
    <property type="evidence" value="ECO:0007669"/>
    <property type="project" value="InterPro"/>
</dbReference>
<keyword evidence="8" id="KW-0406">Ion transport</keyword>
<keyword evidence="6" id="KW-0630">Potassium</keyword>
<feature type="transmembrane region" description="Helical" evidence="10">
    <location>
        <begin position="62"/>
        <end position="83"/>
    </location>
</feature>
<dbReference type="GO" id="GO:0005886">
    <property type="term" value="C:plasma membrane"/>
    <property type="evidence" value="ECO:0007669"/>
    <property type="project" value="UniProtKB-SubCell"/>
</dbReference>
<feature type="transmembrane region" description="Helical" evidence="10">
    <location>
        <begin position="299"/>
        <end position="318"/>
    </location>
</feature>
<keyword evidence="5 10" id="KW-0812">Transmembrane</keyword>
<keyword evidence="7 10" id="KW-1133">Transmembrane helix</keyword>
<dbReference type="EMBL" id="SJPU01000002">
    <property type="protein sequence ID" value="TWU16008.1"/>
    <property type="molecule type" value="Genomic_DNA"/>
</dbReference>
<evidence type="ECO:0000256" key="6">
    <source>
        <dbReference type="ARBA" id="ARBA00022958"/>
    </source>
</evidence>
<proteinExistence type="predicted"/>
<name>A0A5C6BVB8_9BACT</name>
<feature type="transmembrane region" description="Helical" evidence="10">
    <location>
        <begin position="339"/>
        <end position="359"/>
    </location>
</feature>
<evidence type="ECO:0000313" key="12">
    <source>
        <dbReference type="Proteomes" id="UP000319908"/>
    </source>
</evidence>
<gene>
    <name evidence="11" type="primary">ktrB</name>
    <name evidence="11" type="ORF">Poly21_32130</name>
</gene>
<evidence type="ECO:0000256" key="1">
    <source>
        <dbReference type="ARBA" id="ARBA00004651"/>
    </source>
</evidence>
<dbReference type="OrthoDB" id="9810952at2"/>
<evidence type="ECO:0000256" key="2">
    <source>
        <dbReference type="ARBA" id="ARBA00022448"/>
    </source>
</evidence>
<keyword evidence="3" id="KW-1003">Cell membrane</keyword>
<comment type="caution">
    <text evidence="11">The sequence shown here is derived from an EMBL/GenBank/DDBJ whole genome shotgun (WGS) entry which is preliminary data.</text>
</comment>
<evidence type="ECO:0000256" key="8">
    <source>
        <dbReference type="ARBA" id="ARBA00023065"/>
    </source>
</evidence>